<feature type="transmembrane region" description="Helical" evidence="7">
    <location>
        <begin position="571"/>
        <end position="595"/>
    </location>
</feature>
<feature type="domain" description="EF-hand" evidence="8">
    <location>
        <begin position="620"/>
        <end position="655"/>
    </location>
</feature>
<dbReference type="Proteomes" id="UP000186817">
    <property type="component" value="Unassembled WGS sequence"/>
</dbReference>
<dbReference type="EMBL" id="LSRX01000192">
    <property type="protein sequence ID" value="OLQ05166.1"/>
    <property type="molecule type" value="Genomic_DNA"/>
</dbReference>
<dbReference type="InterPro" id="IPR005821">
    <property type="entry name" value="Ion_trans_dom"/>
</dbReference>
<feature type="transmembrane region" description="Helical" evidence="7">
    <location>
        <begin position="538"/>
        <end position="559"/>
    </location>
</feature>
<feature type="transmembrane region" description="Helical" evidence="7">
    <location>
        <begin position="430"/>
        <end position="449"/>
    </location>
</feature>
<dbReference type="Gene3D" id="1.20.120.350">
    <property type="entry name" value="Voltage-gated potassium channels. Chain C"/>
    <property type="match status" value="2"/>
</dbReference>
<feature type="transmembrane region" description="Helical" evidence="7">
    <location>
        <begin position="399"/>
        <end position="418"/>
    </location>
</feature>
<keyword evidence="3" id="KW-0106">Calcium</keyword>
<dbReference type="CDD" id="cd00051">
    <property type="entry name" value="EFh"/>
    <property type="match status" value="1"/>
</dbReference>
<feature type="transmembrane region" description="Helical" evidence="7">
    <location>
        <begin position="1071"/>
        <end position="1093"/>
    </location>
</feature>
<feature type="compositionally biased region" description="Polar residues" evidence="6">
    <location>
        <begin position="241"/>
        <end position="257"/>
    </location>
</feature>
<evidence type="ECO:0000259" key="8">
    <source>
        <dbReference type="PROSITE" id="PS50222"/>
    </source>
</evidence>
<comment type="subcellular location">
    <subcellularLocation>
        <location evidence="1">Membrane</location>
        <topology evidence="1">Multi-pass membrane protein</topology>
    </subcellularLocation>
</comment>
<feature type="region of interest" description="Disordered" evidence="6">
    <location>
        <begin position="218"/>
        <end position="258"/>
    </location>
</feature>
<keyword evidence="5 7" id="KW-0472">Membrane</keyword>
<dbReference type="InterPro" id="IPR043203">
    <property type="entry name" value="VGCC_Ca_Na"/>
</dbReference>
<dbReference type="Gene3D" id="1.10.287.70">
    <property type="match status" value="2"/>
</dbReference>
<feature type="region of interest" description="Disordered" evidence="6">
    <location>
        <begin position="891"/>
        <end position="944"/>
    </location>
</feature>
<feature type="transmembrane region" description="Helical" evidence="7">
    <location>
        <begin position="1246"/>
        <end position="1266"/>
    </location>
</feature>
<dbReference type="GO" id="GO:0005248">
    <property type="term" value="F:voltage-gated sodium channel activity"/>
    <property type="evidence" value="ECO:0007669"/>
    <property type="project" value="TreeGrafter"/>
</dbReference>
<dbReference type="PANTHER" id="PTHR10037">
    <property type="entry name" value="VOLTAGE-GATED CATION CHANNEL CALCIUM AND SODIUM"/>
    <property type="match status" value="1"/>
</dbReference>
<protein>
    <submittedName>
        <fullName evidence="9">Voltage-dependent T-type calcium channel subunit alpha-1H</fullName>
    </submittedName>
</protein>
<feature type="transmembrane region" description="Helical" evidence="7">
    <location>
        <begin position="1171"/>
        <end position="1192"/>
    </location>
</feature>
<dbReference type="PROSITE" id="PS50222">
    <property type="entry name" value="EF_HAND_2"/>
    <property type="match status" value="1"/>
</dbReference>
<reference evidence="9 10" key="1">
    <citation type="submission" date="2016-02" db="EMBL/GenBank/DDBJ databases">
        <title>Genome analysis of coral dinoflagellate symbionts highlights evolutionary adaptations to a symbiotic lifestyle.</title>
        <authorList>
            <person name="Aranda M."/>
            <person name="Li Y."/>
            <person name="Liew Y.J."/>
            <person name="Baumgarten S."/>
            <person name="Simakov O."/>
            <person name="Wilson M."/>
            <person name="Piel J."/>
            <person name="Ashoor H."/>
            <person name="Bougouffa S."/>
            <person name="Bajic V.B."/>
            <person name="Ryu T."/>
            <person name="Ravasi T."/>
            <person name="Bayer T."/>
            <person name="Micklem G."/>
            <person name="Kim H."/>
            <person name="Bhak J."/>
            <person name="Lajeunesse T.C."/>
            <person name="Voolstra C.R."/>
        </authorList>
    </citation>
    <scope>NUCLEOTIDE SEQUENCE [LARGE SCALE GENOMIC DNA]</scope>
    <source>
        <strain evidence="9 10">CCMP2467</strain>
    </source>
</reference>
<feature type="transmembrane region" description="Helical" evidence="7">
    <location>
        <begin position="1213"/>
        <end position="1234"/>
    </location>
</feature>
<dbReference type="PANTHER" id="PTHR10037:SF62">
    <property type="entry name" value="SODIUM CHANNEL PROTEIN 60E"/>
    <property type="match status" value="1"/>
</dbReference>
<dbReference type="GO" id="GO:0005509">
    <property type="term" value="F:calcium ion binding"/>
    <property type="evidence" value="ECO:0007669"/>
    <property type="project" value="InterPro"/>
</dbReference>
<evidence type="ECO:0000313" key="10">
    <source>
        <dbReference type="Proteomes" id="UP000186817"/>
    </source>
</evidence>
<gene>
    <name evidence="9" type="primary">CACNA1H</name>
    <name evidence="9" type="ORF">AK812_SmicGene11645</name>
</gene>
<feature type="transmembrane region" description="Helical" evidence="7">
    <location>
        <begin position="495"/>
        <end position="517"/>
    </location>
</feature>
<evidence type="ECO:0000256" key="6">
    <source>
        <dbReference type="SAM" id="MobiDB-lite"/>
    </source>
</evidence>
<dbReference type="SUPFAM" id="SSF81324">
    <property type="entry name" value="Voltage-gated potassium channels"/>
    <property type="match status" value="1"/>
</dbReference>
<feature type="compositionally biased region" description="Low complexity" evidence="6">
    <location>
        <begin position="934"/>
        <end position="943"/>
    </location>
</feature>
<evidence type="ECO:0000313" key="9">
    <source>
        <dbReference type="EMBL" id="OLQ05166.1"/>
    </source>
</evidence>
<name>A0A1Q9ECK4_SYMMI</name>
<feature type="transmembrane region" description="Helical" evidence="7">
    <location>
        <begin position="1026"/>
        <end position="1051"/>
    </location>
</feature>
<feature type="region of interest" description="Disordered" evidence="6">
    <location>
        <begin position="839"/>
        <end position="862"/>
    </location>
</feature>
<dbReference type="InterPro" id="IPR002048">
    <property type="entry name" value="EF_hand_dom"/>
</dbReference>
<keyword evidence="2 7" id="KW-0812">Transmembrane</keyword>
<keyword evidence="4 7" id="KW-1133">Transmembrane helix</keyword>
<dbReference type="Pfam" id="PF00520">
    <property type="entry name" value="Ion_trans"/>
    <property type="match status" value="2"/>
</dbReference>
<comment type="caution">
    <text evidence="9">The sequence shown here is derived from an EMBL/GenBank/DDBJ whole genome shotgun (WGS) entry which is preliminary data.</text>
</comment>
<proteinExistence type="predicted"/>
<dbReference type="OrthoDB" id="424555at2759"/>
<dbReference type="PROSITE" id="PS00018">
    <property type="entry name" value="EF_HAND_1"/>
    <property type="match status" value="1"/>
</dbReference>
<dbReference type="InterPro" id="IPR027359">
    <property type="entry name" value="Volt_channel_dom_sf"/>
</dbReference>
<dbReference type="InterPro" id="IPR018247">
    <property type="entry name" value="EF_Hand_1_Ca_BS"/>
</dbReference>
<evidence type="ECO:0000256" key="7">
    <source>
        <dbReference type="SAM" id="Phobius"/>
    </source>
</evidence>
<evidence type="ECO:0000256" key="5">
    <source>
        <dbReference type="ARBA" id="ARBA00023136"/>
    </source>
</evidence>
<evidence type="ECO:0000256" key="4">
    <source>
        <dbReference type="ARBA" id="ARBA00022989"/>
    </source>
</evidence>
<accession>A0A1Q9ECK4</accession>
<dbReference type="SMART" id="SM00054">
    <property type="entry name" value="EFh"/>
    <property type="match status" value="2"/>
</dbReference>
<dbReference type="SUPFAM" id="SSF47473">
    <property type="entry name" value="EF-hand"/>
    <property type="match status" value="1"/>
</dbReference>
<feature type="compositionally biased region" description="Basic and acidic residues" evidence="6">
    <location>
        <begin position="218"/>
        <end position="237"/>
    </location>
</feature>
<keyword evidence="10" id="KW-1185">Reference proteome</keyword>
<dbReference type="GO" id="GO:0001518">
    <property type="term" value="C:voltage-gated sodium channel complex"/>
    <property type="evidence" value="ECO:0007669"/>
    <property type="project" value="TreeGrafter"/>
</dbReference>
<feature type="transmembrane region" description="Helical" evidence="7">
    <location>
        <begin position="1144"/>
        <end position="1165"/>
    </location>
</feature>
<dbReference type="Gene3D" id="1.10.238.10">
    <property type="entry name" value="EF-hand"/>
    <property type="match status" value="1"/>
</dbReference>
<dbReference type="InterPro" id="IPR011992">
    <property type="entry name" value="EF-hand-dom_pair"/>
</dbReference>
<organism evidence="9 10">
    <name type="scientific">Symbiodinium microadriaticum</name>
    <name type="common">Dinoflagellate</name>
    <name type="synonym">Zooxanthella microadriatica</name>
    <dbReference type="NCBI Taxonomy" id="2951"/>
    <lineage>
        <taxon>Eukaryota</taxon>
        <taxon>Sar</taxon>
        <taxon>Alveolata</taxon>
        <taxon>Dinophyceae</taxon>
        <taxon>Suessiales</taxon>
        <taxon>Symbiodiniaceae</taxon>
        <taxon>Symbiodinium</taxon>
    </lineage>
</organism>
<sequence length="1322" mass="149278">MFWWSLTPFFLGEDMVWPTVKEVQEYRKKVYKIVSEVIATHPDLEDNNGTTPVKITWDHPLSIFMGVEHEAIHLETSSVLFRETPSHLMQECTLPPVLPSDNCAMSQSYVDAFETLRTVSAVKPELPADDAKDPQQLLESWREHSAKERPANSSKEFAAGLIDDLESVLDDSSSRIQSLAHQLVEEHKQEVGTLQRELKKIKFQLADLELEMCEMKSRNEDLEEEVKVAEKPRRTSGKDSVGSSRSVKSKPQLQRSLSAAMCKHHQALREVNADEILDAFDMNMQDSEDGDGTQSIASLFRDPAVEKLMQKGNTGYVQPETESERLRRYAHMTRLQRLQAWLQSHKYEMVIAAVLCVNVLWMAFELQLSGADTGYHIGVVSSPPVPVETWTTWTDVLEVGDLIFTVFFVLDVAVRILVLQKIFWQVWMNYVDVAVSVASLIEVTVYHATTLPVNPILFRLVRIGKLARAIRMVTMTSMLQSLQLLVKCLGSSMNMLFWSFCLLTFVQCVAGLILSTLCRDFLLDETADLDIREEVFRYYGTFSRTFLTMFEILFANWGPPCRVLVDQYSEWFTLFFLTYRCVLGFAVLNVVNAVFVQQTMKTASSDEELAFKQKEKDTASYIRKVKKLFQTVDASGDGAINLQEFSKLVQSPKLKFWLSQLELEYHDMLSLFEFLDNGDGEITLMEFVEGASRLRGNAKTLDIWRVETKLEVLFEEVLNALRPGGSFHQESGVSHITSVQGVFDQSGFRHIRTTASTISPAFEVLAKWEAATLLMSQLPSLKLSQDLSSFAMDGDVDALVVASPSERNKVQCGQALALGSAVAEDAMDVGNHLPRVHTLQPDLPGLESEDAPKVATSSGGAKGEVSKDFRALCNTLVNQLVQQHMREMAAVKQGSPLMGPRSPQNGPRKEPRKRTKDQEDWMPPSLGFHDSGTESESSSAAAARSKVHARDILQKLESEADEEEDQKPSPHFANSLYAEANMDFVGHSKSGYFATETESEFLARYNRMSRLEKWQLWLQSNRYESIMAIVLCFNVLWMAMDLQFFGTIAGYNLHVFSTPVPPEQVPTWESVLTIGDLLFTGVFVLDVIVRIGVLRSKFWKQFMNYVDVAVSVTNLAEFGVLYATTLPVNPILFRLLRLGKLARAIRMINMTSVLGSLQLLVKCLASSSNMLFWSFCLLTFVQCVAGLIVSTLCRDFFEDETYDVSLREAVFRYYGTFTRTFLTMFEILFANWGPACRVLVENFSEWFSIFFLLYRCVLGFAVLNVVNAAEYNVLVHEAHADLGLEMDVVIQLHYTSTLLSPNTWAQQRGLGGDAVSDQKRKE</sequence>
<evidence type="ECO:0000256" key="1">
    <source>
        <dbReference type="ARBA" id="ARBA00004141"/>
    </source>
</evidence>
<evidence type="ECO:0000256" key="2">
    <source>
        <dbReference type="ARBA" id="ARBA00022692"/>
    </source>
</evidence>
<evidence type="ECO:0000256" key="3">
    <source>
        <dbReference type="ARBA" id="ARBA00022837"/>
    </source>
</evidence>